<evidence type="ECO:0000313" key="3">
    <source>
        <dbReference type="Proteomes" id="UP001159363"/>
    </source>
</evidence>
<dbReference type="Proteomes" id="UP001159363">
    <property type="component" value="Chromosome 14"/>
</dbReference>
<proteinExistence type="predicted"/>
<comment type="caution">
    <text evidence="2">The sequence shown here is derived from an EMBL/GenBank/DDBJ whole genome shotgun (WGS) entry which is preliminary data.</text>
</comment>
<dbReference type="InterPro" id="IPR008906">
    <property type="entry name" value="HATC_C_dom"/>
</dbReference>
<protein>
    <recommendedName>
        <fullName evidence="1">HAT C-terminal dimerisation domain-containing protein</fullName>
    </recommendedName>
</protein>
<evidence type="ECO:0000259" key="1">
    <source>
        <dbReference type="Pfam" id="PF05699"/>
    </source>
</evidence>
<keyword evidence="3" id="KW-1185">Reference proteome</keyword>
<dbReference type="EMBL" id="JARBHB010000015">
    <property type="protein sequence ID" value="KAJ8868201.1"/>
    <property type="molecule type" value="Genomic_DNA"/>
</dbReference>
<evidence type="ECO:0000313" key="2">
    <source>
        <dbReference type="EMBL" id="KAJ8868201.1"/>
    </source>
</evidence>
<dbReference type="Pfam" id="PF05699">
    <property type="entry name" value="Dimer_Tnp_hAT"/>
    <property type="match status" value="1"/>
</dbReference>
<name>A0ABQ9GAX2_9NEOP</name>
<gene>
    <name evidence="2" type="ORF">PR048_032010</name>
</gene>
<organism evidence="2 3">
    <name type="scientific">Dryococelus australis</name>
    <dbReference type="NCBI Taxonomy" id="614101"/>
    <lineage>
        <taxon>Eukaryota</taxon>
        <taxon>Metazoa</taxon>
        <taxon>Ecdysozoa</taxon>
        <taxon>Arthropoda</taxon>
        <taxon>Hexapoda</taxon>
        <taxon>Insecta</taxon>
        <taxon>Pterygota</taxon>
        <taxon>Neoptera</taxon>
        <taxon>Polyneoptera</taxon>
        <taxon>Phasmatodea</taxon>
        <taxon>Verophasmatodea</taxon>
        <taxon>Anareolatae</taxon>
        <taxon>Phasmatidae</taxon>
        <taxon>Eurycanthinae</taxon>
        <taxon>Dryococelus</taxon>
    </lineage>
</organism>
<accession>A0ABQ9GAX2</accession>
<reference evidence="2 3" key="1">
    <citation type="submission" date="2023-02" db="EMBL/GenBank/DDBJ databases">
        <title>LHISI_Scaffold_Assembly.</title>
        <authorList>
            <person name="Stuart O.P."/>
            <person name="Cleave R."/>
            <person name="Magrath M.J.L."/>
            <person name="Mikheyev A.S."/>
        </authorList>
    </citation>
    <scope>NUCLEOTIDE SEQUENCE [LARGE SCALE GENOMIC DNA]</scope>
    <source>
        <strain evidence="2">Daus_M_001</strain>
        <tissue evidence="2">Leg muscle</tissue>
    </source>
</reference>
<sequence>MVYGNRDALTECFETLASEYSQETSRQPDSLSFKNGVECFLQAVRSVRDSIEIFTVTLKLKTELSVLYERQDFQLIHGTLQLLIFIIDNIEYTFQEVTKLLCILFTTPMTIAEAECGFPALKRVKAYLRNTMCQDCLNALAMLSI</sequence>
<feature type="domain" description="HAT C-terminal dimerisation" evidence="1">
    <location>
        <begin position="92"/>
        <end position="145"/>
    </location>
</feature>